<organism evidence="1 2">
    <name type="scientific">Frankliniella fusca</name>
    <dbReference type="NCBI Taxonomy" id="407009"/>
    <lineage>
        <taxon>Eukaryota</taxon>
        <taxon>Metazoa</taxon>
        <taxon>Ecdysozoa</taxon>
        <taxon>Arthropoda</taxon>
        <taxon>Hexapoda</taxon>
        <taxon>Insecta</taxon>
        <taxon>Pterygota</taxon>
        <taxon>Neoptera</taxon>
        <taxon>Paraneoptera</taxon>
        <taxon>Thysanoptera</taxon>
        <taxon>Terebrantia</taxon>
        <taxon>Thripoidea</taxon>
        <taxon>Thripidae</taxon>
        <taxon>Frankliniella</taxon>
    </lineage>
</organism>
<keyword evidence="2" id="KW-1185">Reference proteome</keyword>
<keyword evidence="1" id="KW-0503">Monooxygenase</keyword>
<evidence type="ECO:0000313" key="2">
    <source>
        <dbReference type="Proteomes" id="UP001219518"/>
    </source>
</evidence>
<name>A0AAE1LIR2_9NEOP</name>
<reference evidence="1" key="2">
    <citation type="journal article" date="2023" name="BMC Genomics">
        <title>Pest status, molecular evolution, and epigenetic factors derived from the genome assembly of Frankliniella fusca, a thysanopteran phytovirus vector.</title>
        <authorList>
            <person name="Catto M.A."/>
            <person name="Labadie P.E."/>
            <person name="Jacobson A.L."/>
            <person name="Kennedy G.G."/>
            <person name="Srinivasan R."/>
            <person name="Hunt B.G."/>
        </authorList>
    </citation>
    <scope>NUCLEOTIDE SEQUENCE</scope>
    <source>
        <strain evidence="1">PL_HMW_Pooled</strain>
    </source>
</reference>
<proteinExistence type="predicted"/>
<keyword evidence="1" id="KW-0560">Oxidoreductase</keyword>
<protein>
    <submittedName>
        <fullName evidence="1">FAD-dependent monooxygenase penM</fullName>
    </submittedName>
</protein>
<dbReference type="Proteomes" id="UP001219518">
    <property type="component" value="Unassembled WGS sequence"/>
</dbReference>
<accession>A0AAE1LIR2</accession>
<comment type="caution">
    <text evidence="1">The sequence shown here is derived from an EMBL/GenBank/DDBJ whole genome shotgun (WGS) entry which is preliminary data.</text>
</comment>
<gene>
    <name evidence="1" type="ORF">KUF71_008664</name>
</gene>
<evidence type="ECO:0000313" key="1">
    <source>
        <dbReference type="EMBL" id="KAK3919537.1"/>
    </source>
</evidence>
<dbReference type="AlphaFoldDB" id="A0AAE1LIR2"/>
<dbReference type="EMBL" id="JAHWGI010000979">
    <property type="protein sequence ID" value="KAK3919537.1"/>
    <property type="molecule type" value="Genomic_DNA"/>
</dbReference>
<sequence length="145" mass="15448">MNNPFQNILLIDKQSCGDEMPQPSPHFKIKAETRLLSQGLCAQRVRTLNAAAERDGTNLLESSQDAASEKPLQPLLNIGKAASVIPKGAVVVEQLQLGAAEASGLAGTALPMFLFFGGVVRAFPGPTVAVLQVDREFSRFLDASD</sequence>
<reference evidence="1" key="1">
    <citation type="submission" date="2021-07" db="EMBL/GenBank/DDBJ databases">
        <authorList>
            <person name="Catto M.A."/>
            <person name="Jacobson A."/>
            <person name="Kennedy G."/>
            <person name="Labadie P."/>
            <person name="Hunt B.G."/>
            <person name="Srinivasan R."/>
        </authorList>
    </citation>
    <scope>NUCLEOTIDE SEQUENCE</scope>
    <source>
        <strain evidence="1">PL_HMW_Pooled</strain>
        <tissue evidence="1">Head</tissue>
    </source>
</reference>
<dbReference type="GO" id="GO:0004497">
    <property type="term" value="F:monooxygenase activity"/>
    <property type="evidence" value="ECO:0007669"/>
    <property type="project" value="UniProtKB-KW"/>
</dbReference>